<comment type="similarity">
    <text evidence="2">Belongs to the DoxX family.</text>
</comment>
<evidence type="ECO:0000256" key="3">
    <source>
        <dbReference type="ARBA" id="ARBA00022475"/>
    </source>
</evidence>
<gene>
    <name evidence="8" type="ORF">HNQ40_001970</name>
</gene>
<evidence type="ECO:0000256" key="4">
    <source>
        <dbReference type="ARBA" id="ARBA00022692"/>
    </source>
</evidence>
<dbReference type="InterPro" id="IPR051907">
    <property type="entry name" value="DoxX-like_oxidoreductase"/>
</dbReference>
<evidence type="ECO:0000313" key="9">
    <source>
        <dbReference type="Proteomes" id="UP000541810"/>
    </source>
</evidence>
<sequence length="169" mass="17239">MSTTTPNTTDRLTLPTRIAEPARDTGLLLIRVTLGGLFVFHGSAKFTAGIDGFAGYLDSLGVPFPLLNAYLAAGTEVVAGVAVALGLFTRLASIPLAFTMAVAFFTAKGAQLSAQGGGGEYPLALGLVAVALVLTGPGRFNLTTPLLRLIGSKRIALQAKHASAIAVSA</sequence>
<dbReference type="PANTHER" id="PTHR33452:SF1">
    <property type="entry name" value="INNER MEMBRANE PROTEIN YPHA-RELATED"/>
    <property type="match status" value="1"/>
</dbReference>
<evidence type="ECO:0000256" key="2">
    <source>
        <dbReference type="ARBA" id="ARBA00006679"/>
    </source>
</evidence>
<reference evidence="8 9" key="1">
    <citation type="submission" date="2020-08" db="EMBL/GenBank/DDBJ databases">
        <title>Genomic Encyclopedia of Type Strains, Phase IV (KMG-IV): sequencing the most valuable type-strain genomes for metagenomic binning, comparative biology and taxonomic classification.</title>
        <authorList>
            <person name="Goeker M."/>
        </authorList>
    </citation>
    <scope>NUCLEOTIDE SEQUENCE [LARGE SCALE GENOMIC DNA]</scope>
    <source>
        <strain evidence="8 9">DSM 103725</strain>
    </source>
</reference>
<dbReference type="Proteomes" id="UP000541810">
    <property type="component" value="Unassembled WGS sequence"/>
</dbReference>
<comment type="caution">
    <text evidence="8">The sequence shown here is derived from an EMBL/GenBank/DDBJ whole genome shotgun (WGS) entry which is preliminary data.</text>
</comment>
<keyword evidence="6 7" id="KW-0472">Membrane</keyword>
<protein>
    <submittedName>
        <fullName evidence="8">Putative oxidoreductase</fullName>
    </submittedName>
</protein>
<accession>A0A7X0H9B9</accession>
<keyword evidence="4 7" id="KW-0812">Transmembrane</keyword>
<keyword evidence="3" id="KW-1003">Cell membrane</keyword>
<keyword evidence="5 7" id="KW-1133">Transmembrane helix</keyword>
<evidence type="ECO:0000256" key="6">
    <source>
        <dbReference type="ARBA" id="ARBA00023136"/>
    </source>
</evidence>
<feature type="transmembrane region" description="Helical" evidence="7">
    <location>
        <begin position="67"/>
        <end position="87"/>
    </location>
</feature>
<dbReference type="GO" id="GO:0005886">
    <property type="term" value="C:plasma membrane"/>
    <property type="evidence" value="ECO:0007669"/>
    <property type="project" value="UniProtKB-SubCell"/>
</dbReference>
<dbReference type="InterPro" id="IPR032808">
    <property type="entry name" value="DoxX"/>
</dbReference>
<dbReference type="AlphaFoldDB" id="A0A7X0H9B9"/>
<dbReference type="PANTHER" id="PTHR33452">
    <property type="entry name" value="OXIDOREDUCTASE CATD-RELATED"/>
    <property type="match status" value="1"/>
</dbReference>
<evidence type="ECO:0000256" key="1">
    <source>
        <dbReference type="ARBA" id="ARBA00004651"/>
    </source>
</evidence>
<keyword evidence="9" id="KW-1185">Reference proteome</keyword>
<evidence type="ECO:0000256" key="7">
    <source>
        <dbReference type="SAM" id="Phobius"/>
    </source>
</evidence>
<dbReference type="EMBL" id="JACHGY010000001">
    <property type="protein sequence ID" value="MBB6430164.1"/>
    <property type="molecule type" value="Genomic_DNA"/>
</dbReference>
<feature type="transmembrane region" description="Helical" evidence="7">
    <location>
        <begin position="94"/>
        <end position="111"/>
    </location>
</feature>
<evidence type="ECO:0000313" key="8">
    <source>
        <dbReference type="EMBL" id="MBB6430164.1"/>
    </source>
</evidence>
<proteinExistence type="inferred from homology"/>
<evidence type="ECO:0000256" key="5">
    <source>
        <dbReference type="ARBA" id="ARBA00022989"/>
    </source>
</evidence>
<name>A0A7X0H9B9_9BACT</name>
<dbReference type="Pfam" id="PF07681">
    <property type="entry name" value="DoxX"/>
    <property type="match status" value="1"/>
</dbReference>
<comment type="subcellular location">
    <subcellularLocation>
        <location evidence="1">Cell membrane</location>
        <topology evidence="1">Multi-pass membrane protein</topology>
    </subcellularLocation>
</comment>
<dbReference type="RefSeq" id="WP_184677700.1">
    <property type="nucleotide sequence ID" value="NZ_JACHGY010000001.1"/>
</dbReference>
<organism evidence="8 9">
    <name type="scientific">Algisphaera agarilytica</name>
    <dbReference type="NCBI Taxonomy" id="1385975"/>
    <lineage>
        <taxon>Bacteria</taxon>
        <taxon>Pseudomonadati</taxon>
        <taxon>Planctomycetota</taxon>
        <taxon>Phycisphaerae</taxon>
        <taxon>Phycisphaerales</taxon>
        <taxon>Phycisphaeraceae</taxon>
        <taxon>Algisphaera</taxon>
    </lineage>
</organism>
<feature type="transmembrane region" description="Helical" evidence="7">
    <location>
        <begin position="123"/>
        <end position="142"/>
    </location>
</feature>